<comment type="subcellular location">
    <subcellularLocation>
        <location evidence="1">Nucleus</location>
    </subcellularLocation>
</comment>
<evidence type="ECO:0000256" key="6">
    <source>
        <dbReference type="SAM" id="MobiDB-lite"/>
    </source>
</evidence>
<organism evidence="8 9">
    <name type="scientific">Panaeolus cyanescens</name>
    <dbReference type="NCBI Taxonomy" id="181874"/>
    <lineage>
        <taxon>Eukaryota</taxon>
        <taxon>Fungi</taxon>
        <taxon>Dikarya</taxon>
        <taxon>Basidiomycota</taxon>
        <taxon>Agaricomycotina</taxon>
        <taxon>Agaricomycetes</taxon>
        <taxon>Agaricomycetidae</taxon>
        <taxon>Agaricales</taxon>
        <taxon>Agaricineae</taxon>
        <taxon>Galeropsidaceae</taxon>
        <taxon>Panaeolus</taxon>
    </lineage>
</organism>
<dbReference type="OrthoDB" id="3058553at2759"/>
<keyword evidence="5" id="KW-0539">Nucleus</keyword>
<dbReference type="PANTHER" id="PTHR46481:SF10">
    <property type="entry name" value="ZINC FINGER BED DOMAIN-CONTAINING PROTEIN 39"/>
    <property type="match status" value="1"/>
</dbReference>
<evidence type="ECO:0000256" key="3">
    <source>
        <dbReference type="ARBA" id="ARBA00022771"/>
    </source>
</evidence>
<dbReference type="Proteomes" id="UP000284842">
    <property type="component" value="Unassembled WGS sequence"/>
</dbReference>
<evidence type="ECO:0000256" key="4">
    <source>
        <dbReference type="ARBA" id="ARBA00022833"/>
    </source>
</evidence>
<dbReference type="InterPro" id="IPR052035">
    <property type="entry name" value="ZnF_BED_domain_contain"/>
</dbReference>
<dbReference type="InterPro" id="IPR012337">
    <property type="entry name" value="RNaseH-like_sf"/>
</dbReference>
<dbReference type="GO" id="GO:0005634">
    <property type="term" value="C:nucleus"/>
    <property type="evidence" value="ECO:0007669"/>
    <property type="project" value="UniProtKB-SubCell"/>
</dbReference>
<evidence type="ECO:0000313" key="9">
    <source>
        <dbReference type="Proteomes" id="UP000284842"/>
    </source>
</evidence>
<dbReference type="AlphaFoldDB" id="A0A409YTQ0"/>
<accession>A0A409YTQ0</accession>
<gene>
    <name evidence="8" type="ORF">CVT24_002491</name>
</gene>
<keyword evidence="9" id="KW-1185">Reference proteome</keyword>
<name>A0A409YTQ0_9AGAR</name>
<feature type="domain" description="HAT C-terminal dimerisation" evidence="7">
    <location>
        <begin position="549"/>
        <end position="619"/>
    </location>
</feature>
<keyword evidence="4" id="KW-0862">Zinc</keyword>
<evidence type="ECO:0000256" key="5">
    <source>
        <dbReference type="ARBA" id="ARBA00023242"/>
    </source>
</evidence>
<evidence type="ECO:0000259" key="7">
    <source>
        <dbReference type="Pfam" id="PF05699"/>
    </source>
</evidence>
<dbReference type="InterPro" id="IPR008906">
    <property type="entry name" value="HATC_C_dom"/>
</dbReference>
<dbReference type="GO" id="GO:0008270">
    <property type="term" value="F:zinc ion binding"/>
    <property type="evidence" value="ECO:0007669"/>
    <property type="project" value="UniProtKB-KW"/>
</dbReference>
<evidence type="ECO:0000313" key="8">
    <source>
        <dbReference type="EMBL" id="PPR06396.1"/>
    </source>
</evidence>
<sequence length="661" mass="75230">MCRFVQKSIQGFTVKYVAPPPLSKTLIKELLLELMADADLPLKSFRFCERPSLRHFVLALNPKLKDNDIPKKTTMADAVKAKIERLDKLDVEQIANVDSLITLIGDGWSAESRRPYTGIGIQYINSDKSNEAIWNLESSLLVFESSAERHTGKAIGRELVRTVWTFNFESKFGFFVGDNLQSNDVGVWYMVKKFNTNITNEDDKLIASEVRERCISHTMHLGPCHFIKALGVMGLMSTKKCVHEKQTTASVEDDSDDEEINPKDEYNEDLDVDTNPLLEADSSNPDALLATLVVEFDPGDTLGKALAFVNQLRACSTTVLDFFEQICSTFKVVFKKPKLWVRIRWGSLADCFAWLLLLQKVINHFTNLADDNEDLPKLRNGKKWRNFKMTGDEWNIISLAYNAVPAKMHAQLASQTQPTLQHVYPLLEKLMSDWNDIINNPKYAPSSIYFIAHVLDPVIKLRYVKSAWEGEYIDDGIEKMKAQFLKYKRRYDALQSESPDSGPLSPVPNPSFYSESDDWMEEIIASSSQVDASSSIYSQPTIEDDLEELHWYFNKPAISRADCKDPIKWWGLHGHEFVVLRRMAKDYLAIPAVSVLIERAFSLSAITDDPRRGNMRPETFGGLQRLRDAYRQGRLKAATEVWLAINPSFDPENVSDVEIVE</sequence>
<comment type="caution">
    <text evidence="8">The sequence shown here is derived from an EMBL/GenBank/DDBJ whole genome shotgun (WGS) entry which is preliminary data.</text>
</comment>
<feature type="region of interest" description="Disordered" evidence="6">
    <location>
        <begin position="246"/>
        <end position="266"/>
    </location>
</feature>
<proteinExistence type="predicted"/>
<dbReference type="EMBL" id="NHTK01000661">
    <property type="protein sequence ID" value="PPR06396.1"/>
    <property type="molecule type" value="Genomic_DNA"/>
</dbReference>
<dbReference type="GO" id="GO:0046983">
    <property type="term" value="F:protein dimerization activity"/>
    <property type="evidence" value="ECO:0007669"/>
    <property type="project" value="InterPro"/>
</dbReference>
<protein>
    <recommendedName>
        <fullName evidence="7">HAT C-terminal dimerisation domain-containing protein</fullName>
    </recommendedName>
</protein>
<keyword evidence="2" id="KW-0479">Metal-binding</keyword>
<dbReference type="Pfam" id="PF05699">
    <property type="entry name" value="Dimer_Tnp_hAT"/>
    <property type="match status" value="1"/>
</dbReference>
<reference evidence="8 9" key="1">
    <citation type="journal article" date="2018" name="Evol. Lett.">
        <title>Horizontal gene cluster transfer increased hallucinogenic mushroom diversity.</title>
        <authorList>
            <person name="Reynolds H.T."/>
            <person name="Vijayakumar V."/>
            <person name="Gluck-Thaler E."/>
            <person name="Korotkin H.B."/>
            <person name="Matheny P.B."/>
            <person name="Slot J.C."/>
        </authorList>
    </citation>
    <scope>NUCLEOTIDE SEQUENCE [LARGE SCALE GENOMIC DNA]</scope>
    <source>
        <strain evidence="8 9">2629</strain>
    </source>
</reference>
<dbReference type="InParanoid" id="A0A409YTQ0"/>
<keyword evidence="3" id="KW-0863">Zinc-finger</keyword>
<dbReference type="SUPFAM" id="SSF53098">
    <property type="entry name" value="Ribonuclease H-like"/>
    <property type="match status" value="1"/>
</dbReference>
<evidence type="ECO:0000256" key="2">
    <source>
        <dbReference type="ARBA" id="ARBA00022723"/>
    </source>
</evidence>
<evidence type="ECO:0000256" key="1">
    <source>
        <dbReference type="ARBA" id="ARBA00004123"/>
    </source>
</evidence>
<dbReference type="PANTHER" id="PTHR46481">
    <property type="entry name" value="ZINC FINGER BED DOMAIN-CONTAINING PROTEIN 4"/>
    <property type="match status" value="1"/>
</dbReference>